<dbReference type="InterPro" id="IPR008969">
    <property type="entry name" value="CarboxyPept-like_regulatory"/>
</dbReference>
<evidence type="ECO:0000256" key="7">
    <source>
        <dbReference type="PROSITE-ProRule" id="PRU01360"/>
    </source>
</evidence>
<keyword evidence="6 7" id="KW-0998">Cell outer membrane</keyword>
<organism evidence="10 11">
    <name type="scientific">Sphingobacterium zeae</name>
    <dbReference type="NCBI Taxonomy" id="1776859"/>
    <lineage>
        <taxon>Bacteria</taxon>
        <taxon>Pseudomonadati</taxon>
        <taxon>Bacteroidota</taxon>
        <taxon>Sphingobacteriia</taxon>
        <taxon>Sphingobacteriales</taxon>
        <taxon>Sphingobacteriaceae</taxon>
        <taxon>Sphingobacterium</taxon>
    </lineage>
</organism>
<keyword evidence="2 7" id="KW-0813">Transport</keyword>
<dbReference type="Gene3D" id="2.170.130.10">
    <property type="entry name" value="TonB-dependent receptor, plug domain"/>
    <property type="match status" value="1"/>
</dbReference>
<dbReference type="Pfam" id="PF13715">
    <property type="entry name" value="CarbopepD_reg_2"/>
    <property type="match status" value="1"/>
</dbReference>
<evidence type="ECO:0000259" key="9">
    <source>
        <dbReference type="Pfam" id="PF07715"/>
    </source>
</evidence>
<reference evidence="10 11" key="1">
    <citation type="submission" date="2023-07" db="EMBL/GenBank/DDBJ databases">
        <title>Functional and genomic diversity of the sorghum phyllosphere microbiome.</title>
        <authorList>
            <person name="Shade A."/>
        </authorList>
    </citation>
    <scope>NUCLEOTIDE SEQUENCE [LARGE SCALE GENOMIC DNA]</scope>
    <source>
        <strain evidence="10 11">SORGH_AS_0892</strain>
    </source>
</reference>
<feature type="domain" description="TonB-dependent receptor plug" evidence="9">
    <location>
        <begin position="206"/>
        <end position="324"/>
    </location>
</feature>
<name>A0ABU0U3R0_9SPHI</name>
<comment type="similarity">
    <text evidence="7">Belongs to the TonB-dependent receptor family.</text>
</comment>
<evidence type="ECO:0000256" key="5">
    <source>
        <dbReference type="ARBA" id="ARBA00023136"/>
    </source>
</evidence>
<dbReference type="InterPro" id="IPR023996">
    <property type="entry name" value="TonB-dep_OMP_SusC/RagA"/>
</dbReference>
<dbReference type="PROSITE" id="PS52016">
    <property type="entry name" value="TONB_DEPENDENT_REC_3"/>
    <property type="match status" value="1"/>
</dbReference>
<dbReference type="Gene3D" id="2.40.170.20">
    <property type="entry name" value="TonB-dependent receptor, beta-barrel domain"/>
    <property type="match status" value="1"/>
</dbReference>
<keyword evidence="11" id="KW-1185">Reference proteome</keyword>
<keyword evidence="3 7" id="KW-1134">Transmembrane beta strand</keyword>
<sequence length="1102" mass="124120">MKKFFSNTRHRCCLLFFCSFIFVTNVFGQQPKITIQKKGITVDELLNELRKQSGLDFVSLTSKINHFQRIDANFKDEPLYQVLDKYFNVRSGVVYVFKNNSIILMDEQKAKMRRISGVVHREDTDREMAGVSLTFTDKAIKANTDLNGKFIIQVPEYAKALDVSYLGFKKKTVPLTSATSYVIHLSPTLQELDEVVVTGIFNRSAESFTGATTTVSGEEIKKINTNSVLAAISAIDPAFRMVASNQFGGDINRLPDVQMRGQNSFPNLSGELSNNPNEPLFILDGFQVNLQRVVDLDMNLIKSITLLKDASATAIYGSRGANGVMVITTIPPAAGKVQVTFTNDFRIAAPELGVYNLLNAREKLDFEKRAGFYTSTFNIGQLGKDVLYNSHLKNILEGVDTDWLKIPTQIGRSNRSSLRVQGGDEIFRYGLQFTADMQEGVMKGQDRDNYSGQVDLSYNVDKFRFMNSLRVFQNKANVSPYGNFSDYVKANPYFSPYDAEGNIPLLLEQVYYHESYEPYTTINPLYNTTLHSVNKSAYFGVTNNFSVRYNIIPGLFVESNFSITKQHDDADQFYSAQDSRFASIAEPSRRGSYTARTGKSFGYESLTTANYNVQFGKSQIFSMLGFNAKNATSEFYQIVAEGFPYDRLDNLLFANQYQMNGRPTGDESTTRNIGLVYSGNYSYDNRYLMDLSVRRDGSSQFGTDRRFGTFWSAGLGWNIHNERFFKDSPIINKLRLRANYGSTGSLNIPAYGAQFRYSFGVGSSYYDQLGAILNNLGNYDLSWQSVYKLNIGMDASLLNQRLDLRMEVYRDDTKNALTSVTLAPSTGFSSYSENLGELRNTGMEFSARYAIINQKAKGVMWSVNVNGFTNKNILKKLSNKLKTANEDLNTANSGQIYPNVLLEEGQSMNTIFAVRSLGIDPATGTEMFLKKDGTTTYDWDIKDKVPVGIQQPKWNGNFGSNLIYKGFELNLIFNYQFGGKLYNYTLVDRVENVDIAQNVDRRAYELGWSKPGDVSLYKRIVATPNTTKATSRFVQDDNNLKLTSASLGYNFYGKAFLKRLGFNSLSITALTNDPIWWSSVQLERGTDNPFARNYSLSLRASF</sequence>
<keyword evidence="8" id="KW-0732">Signal</keyword>
<dbReference type="SUPFAM" id="SSF49464">
    <property type="entry name" value="Carboxypeptidase regulatory domain-like"/>
    <property type="match status" value="1"/>
</dbReference>
<dbReference type="NCBIfam" id="TIGR04057">
    <property type="entry name" value="SusC_RagA_signa"/>
    <property type="match status" value="1"/>
</dbReference>
<evidence type="ECO:0000256" key="2">
    <source>
        <dbReference type="ARBA" id="ARBA00022448"/>
    </source>
</evidence>
<dbReference type="InterPro" id="IPR037066">
    <property type="entry name" value="Plug_dom_sf"/>
</dbReference>
<evidence type="ECO:0000256" key="6">
    <source>
        <dbReference type="ARBA" id="ARBA00023237"/>
    </source>
</evidence>
<dbReference type="SUPFAM" id="SSF56935">
    <property type="entry name" value="Porins"/>
    <property type="match status" value="1"/>
</dbReference>
<accession>A0ABU0U3R0</accession>
<dbReference type="Proteomes" id="UP001244640">
    <property type="component" value="Unassembled WGS sequence"/>
</dbReference>
<dbReference type="InterPro" id="IPR039426">
    <property type="entry name" value="TonB-dep_rcpt-like"/>
</dbReference>
<dbReference type="EMBL" id="JAUTBA010000001">
    <property type="protein sequence ID" value="MDQ1149602.1"/>
    <property type="molecule type" value="Genomic_DNA"/>
</dbReference>
<keyword evidence="5 7" id="KW-0472">Membrane</keyword>
<evidence type="ECO:0000256" key="4">
    <source>
        <dbReference type="ARBA" id="ARBA00022692"/>
    </source>
</evidence>
<keyword evidence="4 7" id="KW-0812">Transmembrane</keyword>
<comment type="subcellular location">
    <subcellularLocation>
        <location evidence="1 7">Cell outer membrane</location>
        <topology evidence="1 7">Multi-pass membrane protein</topology>
    </subcellularLocation>
</comment>
<dbReference type="Pfam" id="PF07715">
    <property type="entry name" value="Plug"/>
    <property type="match status" value="1"/>
</dbReference>
<evidence type="ECO:0000256" key="8">
    <source>
        <dbReference type="SAM" id="SignalP"/>
    </source>
</evidence>
<dbReference type="NCBIfam" id="TIGR04056">
    <property type="entry name" value="OMP_RagA_SusC"/>
    <property type="match status" value="1"/>
</dbReference>
<dbReference type="InterPro" id="IPR012910">
    <property type="entry name" value="Plug_dom"/>
</dbReference>
<feature type="chain" id="PRO_5045919955" evidence="8">
    <location>
        <begin position="29"/>
        <end position="1102"/>
    </location>
</feature>
<proteinExistence type="inferred from homology"/>
<evidence type="ECO:0000256" key="3">
    <source>
        <dbReference type="ARBA" id="ARBA00022452"/>
    </source>
</evidence>
<comment type="caution">
    <text evidence="10">The sequence shown here is derived from an EMBL/GenBank/DDBJ whole genome shotgun (WGS) entry which is preliminary data.</text>
</comment>
<protein>
    <submittedName>
        <fullName evidence="10">TonB-linked SusC/RagA family outer membrane protein</fullName>
    </submittedName>
</protein>
<dbReference type="InterPro" id="IPR023997">
    <property type="entry name" value="TonB-dep_OMP_SusC/RagA_CS"/>
</dbReference>
<dbReference type="InterPro" id="IPR036942">
    <property type="entry name" value="Beta-barrel_TonB_sf"/>
</dbReference>
<gene>
    <name evidence="10" type="ORF">QE382_001586</name>
</gene>
<feature type="signal peptide" evidence="8">
    <location>
        <begin position="1"/>
        <end position="28"/>
    </location>
</feature>
<evidence type="ECO:0000313" key="11">
    <source>
        <dbReference type="Proteomes" id="UP001244640"/>
    </source>
</evidence>
<evidence type="ECO:0000256" key="1">
    <source>
        <dbReference type="ARBA" id="ARBA00004571"/>
    </source>
</evidence>
<evidence type="ECO:0000313" key="10">
    <source>
        <dbReference type="EMBL" id="MDQ1149602.1"/>
    </source>
</evidence>
<dbReference type="RefSeq" id="WP_307185400.1">
    <property type="nucleotide sequence ID" value="NZ_JAUTBA010000001.1"/>
</dbReference>